<dbReference type="EMBL" id="CP048685">
    <property type="protein sequence ID" value="QPJ62072.1"/>
    <property type="molecule type" value="Genomic_DNA"/>
</dbReference>
<evidence type="ECO:0000256" key="1">
    <source>
        <dbReference type="SAM" id="MobiDB-lite"/>
    </source>
</evidence>
<dbReference type="InterPro" id="IPR050792">
    <property type="entry name" value="ADP-ribosylglycohydrolase"/>
</dbReference>
<feature type="region of interest" description="Disordered" evidence="1">
    <location>
        <begin position="362"/>
        <end position="383"/>
    </location>
</feature>
<dbReference type="KEGG" id="nli:G3M70_09400"/>
<evidence type="ECO:0000313" key="2">
    <source>
        <dbReference type="EMBL" id="QPJ62072.1"/>
    </source>
</evidence>
<keyword evidence="2" id="KW-0378">Hydrolase</keyword>
<name>A0A7T0BW32_9BACT</name>
<accession>A0A7T0BW32</accession>
<dbReference type="Gene3D" id="1.10.4080.10">
    <property type="entry name" value="ADP-ribosylation/Crystallin J1"/>
    <property type="match status" value="1"/>
</dbReference>
<dbReference type="PANTHER" id="PTHR16222:SF12">
    <property type="entry name" value="ADP-RIBOSYLGLYCOHYDROLASE-RELATED"/>
    <property type="match status" value="1"/>
</dbReference>
<dbReference type="AlphaFoldDB" id="A0A7T0BW32"/>
<feature type="compositionally biased region" description="Basic and acidic residues" evidence="1">
    <location>
        <begin position="404"/>
        <end position="417"/>
    </location>
</feature>
<dbReference type="SUPFAM" id="SSF101478">
    <property type="entry name" value="ADP-ribosylglycohydrolase"/>
    <property type="match status" value="1"/>
</dbReference>
<dbReference type="InterPro" id="IPR005502">
    <property type="entry name" value="Ribosyl_crysJ1"/>
</dbReference>
<dbReference type="Proteomes" id="UP000594688">
    <property type="component" value="Chromosome"/>
</dbReference>
<protein>
    <submittedName>
        <fullName evidence="2">ADP-ribosylglycohydrolase family protein</fullName>
    </submittedName>
</protein>
<reference evidence="2 3" key="1">
    <citation type="submission" date="2020-02" db="EMBL/GenBank/DDBJ databases">
        <title>Genomic and physiological characterization of two novel Nitrospinaceae genera.</title>
        <authorList>
            <person name="Mueller A.J."/>
            <person name="Jung M.-Y."/>
            <person name="Strachan C.R."/>
            <person name="Herbold C.W."/>
            <person name="Kirkegaard R.H."/>
            <person name="Daims H."/>
        </authorList>
    </citation>
    <scope>NUCLEOTIDE SEQUENCE [LARGE SCALE GENOMIC DNA]</scope>
    <source>
        <strain evidence="2">EB</strain>
    </source>
</reference>
<sequence length="429" mass="47977">MGLAIGDALGQATKGLKPEAIKQLYKRMDKFQDVRPFIGKGVKTYRMKGLYGCQMQMGLALGESLIRNKGLDEAAFGELLVRMSLAGPEGYFGVFRRPEGVFARSVMEFTNRMDPTEADWNTSFGSFFPLGVATALFYGRDSATFKEAVTRVGTMMSSHPWEISATAVSGFIALALCRKNVKESVSVLNDAKTLLEESASWVEQVEQTCSVLEKESGPVDALSKTLTEMAKRVESSSAEELQDWILENANQYLKQPLRYTTQGQALVLLPQALLQVLRSPDSFDGVMERTGSMGREAVKLCALTGAFAGALFGANAIGQEFMAGLVNVKEIKSRGEALTRRRFSGKGKDLVDMEMGLTRKEAEENRKYVPKTPRKPATDQPVSKHQLFEEMGVEWEHDPLMEIRDNPRLRREFEREKSKKKKERRQRLK</sequence>
<evidence type="ECO:0000313" key="3">
    <source>
        <dbReference type="Proteomes" id="UP000594688"/>
    </source>
</evidence>
<dbReference type="Pfam" id="PF03747">
    <property type="entry name" value="ADP_ribosyl_GH"/>
    <property type="match status" value="1"/>
</dbReference>
<dbReference type="PANTHER" id="PTHR16222">
    <property type="entry name" value="ADP-RIBOSYLGLYCOHYDROLASE"/>
    <property type="match status" value="1"/>
</dbReference>
<organism evidence="2 3">
    <name type="scientific">Candidatus Nitronauta litoralis</name>
    <dbReference type="NCBI Taxonomy" id="2705533"/>
    <lineage>
        <taxon>Bacteria</taxon>
        <taxon>Pseudomonadati</taxon>
        <taxon>Nitrospinota/Tectimicrobiota group</taxon>
        <taxon>Nitrospinota</taxon>
        <taxon>Nitrospinia</taxon>
        <taxon>Nitrospinales</taxon>
        <taxon>Nitrospinaceae</taxon>
        <taxon>Candidatus Nitronauta</taxon>
    </lineage>
</organism>
<dbReference type="GO" id="GO:0016787">
    <property type="term" value="F:hydrolase activity"/>
    <property type="evidence" value="ECO:0007669"/>
    <property type="project" value="UniProtKB-KW"/>
</dbReference>
<dbReference type="InterPro" id="IPR036705">
    <property type="entry name" value="Ribosyl_crysJ1_sf"/>
</dbReference>
<feature type="region of interest" description="Disordered" evidence="1">
    <location>
        <begin position="404"/>
        <end position="429"/>
    </location>
</feature>
<proteinExistence type="predicted"/>
<gene>
    <name evidence="2" type="ORF">G3M70_09400</name>
</gene>
<feature type="compositionally biased region" description="Basic residues" evidence="1">
    <location>
        <begin position="418"/>
        <end position="429"/>
    </location>
</feature>